<keyword evidence="1" id="KW-1133">Transmembrane helix</keyword>
<dbReference type="Proteomes" id="UP000581688">
    <property type="component" value="Unassembled WGS sequence"/>
</dbReference>
<gene>
    <name evidence="2" type="ORF">HNQ94_001536</name>
</gene>
<evidence type="ECO:0000313" key="2">
    <source>
        <dbReference type="EMBL" id="MBB6453088.1"/>
    </source>
</evidence>
<proteinExistence type="predicted"/>
<feature type="transmembrane region" description="Helical" evidence="1">
    <location>
        <begin position="223"/>
        <end position="241"/>
    </location>
</feature>
<feature type="transmembrane region" description="Helical" evidence="1">
    <location>
        <begin position="247"/>
        <end position="267"/>
    </location>
</feature>
<name>A0A841Q3W9_9BACI</name>
<dbReference type="Gene3D" id="1.20.210.10">
    <property type="entry name" value="Cytochrome c oxidase-like, subunit I domain"/>
    <property type="match status" value="1"/>
</dbReference>
<feature type="transmembrane region" description="Helical" evidence="1">
    <location>
        <begin position="279"/>
        <end position="303"/>
    </location>
</feature>
<feature type="transmembrane region" description="Helical" evidence="1">
    <location>
        <begin position="181"/>
        <end position="202"/>
    </location>
</feature>
<reference evidence="2 3" key="1">
    <citation type="submission" date="2020-08" db="EMBL/GenBank/DDBJ databases">
        <title>Genomic Encyclopedia of Type Strains, Phase IV (KMG-IV): sequencing the most valuable type-strain genomes for metagenomic binning, comparative biology and taxonomic classification.</title>
        <authorList>
            <person name="Goeker M."/>
        </authorList>
    </citation>
    <scope>NUCLEOTIDE SEQUENCE [LARGE SCALE GENOMIC DNA]</scope>
    <source>
        <strain evidence="2 3">DSM 19612</strain>
    </source>
</reference>
<keyword evidence="1" id="KW-0812">Transmembrane</keyword>
<feature type="transmembrane region" description="Helical" evidence="1">
    <location>
        <begin position="53"/>
        <end position="74"/>
    </location>
</feature>
<feature type="transmembrane region" description="Helical" evidence="1">
    <location>
        <begin position="390"/>
        <end position="409"/>
    </location>
</feature>
<evidence type="ECO:0000313" key="3">
    <source>
        <dbReference type="Proteomes" id="UP000581688"/>
    </source>
</evidence>
<feature type="transmembrane region" description="Helical" evidence="1">
    <location>
        <begin position="86"/>
        <end position="108"/>
    </location>
</feature>
<dbReference type="InterPro" id="IPR036927">
    <property type="entry name" value="Cyt_c_oxase-like_su1_sf"/>
</dbReference>
<feature type="transmembrane region" description="Helical" evidence="1">
    <location>
        <begin position="309"/>
        <end position="331"/>
    </location>
</feature>
<organism evidence="2 3">
    <name type="scientific">Salirhabdus euzebyi</name>
    <dbReference type="NCBI Taxonomy" id="394506"/>
    <lineage>
        <taxon>Bacteria</taxon>
        <taxon>Bacillati</taxon>
        <taxon>Bacillota</taxon>
        <taxon>Bacilli</taxon>
        <taxon>Bacillales</taxon>
        <taxon>Bacillaceae</taxon>
        <taxon>Salirhabdus</taxon>
    </lineage>
</organism>
<evidence type="ECO:0000256" key="1">
    <source>
        <dbReference type="SAM" id="Phobius"/>
    </source>
</evidence>
<sequence length="414" mass="47691">MKPHFSQTKINVKLPFSFILFGLIAFIFSQWIFFQNASQLAEGYFRTPELWMAFHLLILGWAVMIAMGAMYQMVPVTFLTPIWSEKFGFIQFGVTATGILSLSFLLGFHPAEAVYGGAITIIGICMFILQMFMTIKKQKEKNMMTWLVFSALLFFLLTLLAGFVLAWNIANGQILNHQSIFHSHLVFGITGWFTLLIFGFSYKLVPMFSLSHGFSMKWSMKAFLLYILGLLALIFTFWIKMSILQPIGWAVLFLAFTLFLLDMREILAKRSKKRLDRPFLFAIIALHLGWFIHFLVVVVSIWATSNVALWSLLIYLYLMMWIIFSILGYLYKIVPVLWWTLKYADKVGKEKIPLIKDLINEKASFILYIGFFIGTLGVAFSTLYQSLLLIQLFQGLLVLTSFVYSVFIAKVMTK</sequence>
<dbReference type="AlphaFoldDB" id="A0A841Q3W9"/>
<keyword evidence="1" id="KW-0472">Membrane</keyword>
<dbReference type="SUPFAM" id="SSF81442">
    <property type="entry name" value="Cytochrome c oxidase subunit I-like"/>
    <property type="match status" value="1"/>
</dbReference>
<dbReference type="RefSeq" id="WP_174495794.1">
    <property type="nucleotide sequence ID" value="NZ_CADDWK010000004.1"/>
</dbReference>
<keyword evidence="3" id="KW-1185">Reference proteome</keyword>
<protein>
    <submittedName>
        <fullName evidence="2">Uncharacterized protein</fullName>
    </submittedName>
</protein>
<dbReference type="EMBL" id="JACHGH010000004">
    <property type="protein sequence ID" value="MBB6453088.1"/>
    <property type="molecule type" value="Genomic_DNA"/>
</dbReference>
<feature type="transmembrane region" description="Helical" evidence="1">
    <location>
        <begin position="147"/>
        <end position="169"/>
    </location>
</feature>
<feature type="transmembrane region" description="Helical" evidence="1">
    <location>
        <begin position="365"/>
        <end position="384"/>
    </location>
</feature>
<feature type="transmembrane region" description="Helical" evidence="1">
    <location>
        <begin position="12"/>
        <end position="33"/>
    </location>
</feature>
<accession>A0A841Q3W9</accession>
<comment type="caution">
    <text evidence="2">The sequence shown here is derived from an EMBL/GenBank/DDBJ whole genome shotgun (WGS) entry which is preliminary data.</text>
</comment>
<feature type="transmembrane region" description="Helical" evidence="1">
    <location>
        <begin position="114"/>
        <end position="135"/>
    </location>
</feature>